<dbReference type="AlphaFoldDB" id="A0A381FQB3"/>
<proteinExistence type="inferred from homology"/>
<dbReference type="GO" id="GO:0031132">
    <property type="term" value="F:serine 3-dehydrogenase activity"/>
    <property type="evidence" value="ECO:0007669"/>
    <property type="project" value="UniProtKB-EC"/>
</dbReference>
<gene>
    <name evidence="5" type="primary">sdh_2</name>
    <name evidence="5" type="ORF">NCTC13532_04406</name>
</gene>
<dbReference type="SMART" id="SM00822">
    <property type="entry name" value="PKS_KR"/>
    <property type="match status" value="1"/>
</dbReference>
<dbReference type="InterPro" id="IPR036291">
    <property type="entry name" value="NAD(P)-bd_dom_sf"/>
</dbReference>
<dbReference type="PANTHER" id="PTHR44196">
    <property type="entry name" value="DEHYDROGENASE/REDUCTASE SDR FAMILY MEMBER 7B"/>
    <property type="match status" value="1"/>
</dbReference>
<evidence type="ECO:0000256" key="3">
    <source>
        <dbReference type="RuleBase" id="RU000363"/>
    </source>
</evidence>
<dbReference type="EMBL" id="UFVR01000004">
    <property type="protein sequence ID" value="SUX48795.1"/>
    <property type="molecule type" value="Genomic_DNA"/>
</dbReference>
<dbReference type="EC" id="1.1.1.276" evidence="5"/>
<dbReference type="PRINTS" id="PR00081">
    <property type="entry name" value="GDHRDH"/>
</dbReference>
<dbReference type="Pfam" id="PF00106">
    <property type="entry name" value="adh_short"/>
    <property type="match status" value="1"/>
</dbReference>
<comment type="similarity">
    <text evidence="1 3">Belongs to the short-chain dehydrogenases/reductases (SDR) family.</text>
</comment>
<dbReference type="RefSeq" id="WP_115621794.1">
    <property type="nucleotide sequence ID" value="NZ_UFVR01000004.1"/>
</dbReference>
<accession>A0A381FQB3</accession>
<dbReference type="InterPro" id="IPR020904">
    <property type="entry name" value="Sc_DH/Rdtase_CS"/>
</dbReference>
<evidence type="ECO:0000313" key="5">
    <source>
        <dbReference type="EMBL" id="SUX48795.1"/>
    </source>
</evidence>
<dbReference type="InterPro" id="IPR002347">
    <property type="entry name" value="SDR_fam"/>
</dbReference>
<reference evidence="5 6" key="1">
    <citation type="submission" date="2018-06" db="EMBL/GenBank/DDBJ databases">
        <authorList>
            <consortium name="Pathogen Informatics"/>
            <person name="Doyle S."/>
        </authorList>
    </citation>
    <scope>NUCLEOTIDE SEQUENCE [LARGE SCALE GENOMIC DNA]</scope>
    <source>
        <strain evidence="5 6">NCTC13532</strain>
    </source>
</reference>
<dbReference type="PRINTS" id="PR00080">
    <property type="entry name" value="SDRFAMILY"/>
</dbReference>
<evidence type="ECO:0000313" key="6">
    <source>
        <dbReference type="Proteomes" id="UP000254282"/>
    </source>
</evidence>
<protein>
    <submittedName>
        <fullName evidence="5">Serine 3-dehydrogenase</fullName>
        <ecNumber evidence="5">1.1.1.276</ecNumber>
    </submittedName>
</protein>
<name>A0A381FQB3_9FLAO</name>
<dbReference type="Gene3D" id="3.40.50.720">
    <property type="entry name" value="NAD(P)-binding Rossmann-like Domain"/>
    <property type="match status" value="1"/>
</dbReference>
<feature type="domain" description="Ketoreductase" evidence="4">
    <location>
        <begin position="6"/>
        <end position="192"/>
    </location>
</feature>
<dbReference type="SUPFAM" id="SSF51735">
    <property type="entry name" value="NAD(P)-binding Rossmann-fold domains"/>
    <property type="match status" value="1"/>
</dbReference>
<keyword evidence="2 5" id="KW-0560">Oxidoreductase</keyword>
<dbReference type="PANTHER" id="PTHR44196:SF1">
    <property type="entry name" value="DEHYDROGENASE_REDUCTASE SDR FAMILY MEMBER 7B"/>
    <property type="match status" value="1"/>
</dbReference>
<sequence length="241" mass="26690">MKISNQKILITGGASGIGLGLTEKLVEQGNTIIICGRRKDRLDEVAARFPLSVIPVVCDVSREEEVRKLHQWVVANHAYLNILINNAGIQNRMDIADADFYGRAVKEINVNVLAPILLINLFAELPTMKTIMNVTSGLAFVPSAAMPVYCATKAFLRSFTLSLRKQFEARGITVIEINPPALHTDLGGPGHHDGYPEVSEFINSIFKQLEQGIEELTFGYSRERANENNLAIIDIFNKMNP</sequence>
<dbReference type="Proteomes" id="UP000254282">
    <property type="component" value="Unassembled WGS sequence"/>
</dbReference>
<dbReference type="GO" id="GO:0016020">
    <property type="term" value="C:membrane"/>
    <property type="evidence" value="ECO:0007669"/>
    <property type="project" value="TreeGrafter"/>
</dbReference>
<evidence type="ECO:0000256" key="2">
    <source>
        <dbReference type="ARBA" id="ARBA00023002"/>
    </source>
</evidence>
<dbReference type="InterPro" id="IPR057326">
    <property type="entry name" value="KR_dom"/>
</dbReference>
<organism evidence="5 6">
    <name type="scientific">Chryseobacterium indoltheticum</name>
    <dbReference type="NCBI Taxonomy" id="254"/>
    <lineage>
        <taxon>Bacteria</taxon>
        <taxon>Pseudomonadati</taxon>
        <taxon>Bacteroidota</taxon>
        <taxon>Flavobacteriia</taxon>
        <taxon>Flavobacteriales</taxon>
        <taxon>Weeksellaceae</taxon>
        <taxon>Chryseobacterium group</taxon>
        <taxon>Chryseobacterium</taxon>
    </lineage>
</organism>
<evidence type="ECO:0000259" key="4">
    <source>
        <dbReference type="SMART" id="SM00822"/>
    </source>
</evidence>
<evidence type="ECO:0000256" key="1">
    <source>
        <dbReference type="ARBA" id="ARBA00006484"/>
    </source>
</evidence>
<dbReference type="PROSITE" id="PS00061">
    <property type="entry name" value="ADH_SHORT"/>
    <property type="match status" value="1"/>
</dbReference>